<evidence type="ECO:0000313" key="6">
    <source>
        <dbReference type="Proteomes" id="UP001156881"/>
    </source>
</evidence>
<organism evidence="4 5">
    <name type="scientific">Methylobacterium brachythecii</name>
    <dbReference type="NCBI Taxonomy" id="1176177"/>
    <lineage>
        <taxon>Bacteria</taxon>
        <taxon>Pseudomonadati</taxon>
        <taxon>Pseudomonadota</taxon>
        <taxon>Alphaproteobacteria</taxon>
        <taxon>Hyphomicrobiales</taxon>
        <taxon>Methylobacteriaceae</taxon>
        <taxon>Methylobacterium</taxon>
    </lineage>
</organism>
<reference evidence="3" key="1">
    <citation type="journal article" date="2014" name="Int. J. Syst. Evol. Microbiol.">
        <title>Complete genome of a new Firmicutes species belonging to the dominant human colonic microbiota ('Ruminococcus bicirculans') reveals two chromosomes and a selective capacity to utilize plant glucans.</title>
        <authorList>
            <consortium name="NISC Comparative Sequencing Program"/>
            <person name="Wegmann U."/>
            <person name="Louis P."/>
            <person name="Goesmann A."/>
            <person name="Henrissat B."/>
            <person name="Duncan S.H."/>
            <person name="Flint H.J."/>
        </authorList>
    </citation>
    <scope>NUCLEOTIDE SEQUENCE</scope>
    <source>
        <strain evidence="3">NBRC 107710</strain>
    </source>
</reference>
<dbReference type="Pfam" id="PF13439">
    <property type="entry name" value="Glyco_transf_4"/>
    <property type="match status" value="1"/>
</dbReference>
<evidence type="ECO:0000313" key="5">
    <source>
        <dbReference type="Proteomes" id="UP000517759"/>
    </source>
</evidence>
<dbReference type="InterPro" id="IPR001296">
    <property type="entry name" value="Glyco_trans_1"/>
</dbReference>
<dbReference type="PANTHER" id="PTHR45947:SF3">
    <property type="entry name" value="SULFOQUINOVOSYL TRANSFERASE SQD2"/>
    <property type="match status" value="1"/>
</dbReference>
<protein>
    <submittedName>
        <fullName evidence="3">Glycosyl transferase family 1</fullName>
    </submittedName>
    <submittedName>
        <fullName evidence="4">Glycosyltransferase involved in cell wall biosynthesis</fullName>
    </submittedName>
</protein>
<gene>
    <name evidence="3" type="ORF">GCM10007884_48090</name>
    <name evidence="4" type="ORF">GGR33_005039</name>
</gene>
<reference evidence="3" key="4">
    <citation type="submission" date="2023-01" db="EMBL/GenBank/DDBJ databases">
        <title>Draft genome sequence of Methylobacterium brachythecii strain NBRC 107710.</title>
        <authorList>
            <person name="Sun Q."/>
            <person name="Mori K."/>
        </authorList>
    </citation>
    <scope>NUCLEOTIDE SEQUENCE</scope>
    <source>
        <strain evidence="3">NBRC 107710</strain>
    </source>
</reference>
<dbReference type="InterPro" id="IPR028098">
    <property type="entry name" value="Glyco_trans_4-like_N"/>
</dbReference>
<comment type="caution">
    <text evidence="4">The sequence shown here is derived from an EMBL/GenBank/DDBJ whole genome shotgun (WGS) entry which is preliminary data.</text>
</comment>
<dbReference type="PANTHER" id="PTHR45947">
    <property type="entry name" value="SULFOQUINOVOSYL TRANSFERASE SQD2"/>
    <property type="match status" value="1"/>
</dbReference>
<sequence>MKIALLAHLKHPIAQPFAGGLEMQTHLLARGLRERGHDVVLFASQGSDPALEPRTVCAATGEAFNDPVRALEVDAIEFAAYSNILEAVAEGDFDLVHNNSLHDLPLRAVRNLRAPMLTVLHTPPFPSLVAGVEAAGTDMTYAVVSMTLAQDWQLHVSAAHIVGNGIDLSTFRFEADAARPSYAFWSGRIVPEKGLHLAIDAARLAGLPLVFAGPRNDVCYWNAEIAPRVGSDLTDLGHLPHADLAHHLGRACVALVTPRWEEPFGLVVAEAVACGTPVAAFARGALPDLVTPSCGRCARADDVEDLARAIREACRLDRYSCRSYGEAMFDAGTMIDTYEALYRTIFATPSRVAAEPGQALDAAAV</sequence>
<dbReference type="GO" id="GO:0016757">
    <property type="term" value="F:glycosyltransferase activity"/>
    <property type="evidence" value="ECO:0007669"/>
    <property type="project" value="InterPro"/>
</dbReference>
<keyword evidence="6" id="KW-1185">Reference proteome</keyword>
<dbReference type="RefSeq" id="WP_183513362.1">
    <property type="nucleotide sequence ID" value="NZ_BSPG01000055.1"/>
</dbReference>
<name>A0A7W6AL92_9HYPH</name>
<dbReference type="InterPro" id="IPR050194">
    <property type="entry name" value="Glycosyltransferase_grp1"/>
</dbReference>
<feature type="domain" description="Glycosyl transferase family 1" evidence="1">
    <location>
        <begin position="180"/>
        <end position="317"/>
    </location>
</feature>
<dbReference type="EMBL" id="JACIDN010000013">
    <property type="protein sequence ID" value="MBB3905500.1"/>
    <property type="molecule type" value="Genomic_DNA"/>
</dbReference>
<feature type="domain" description="Glycosyltransferase subfamily 4-like N-terminal" evidence="2">
    <location>
        <begin position="19"/>
        <end position="169"/>
    </location>
</feature>
<dbReference type="Gene3D" id="3.40.50.2000">
    <property type="entry name" value="Glycogen Phosphorylase B"/>
    <property type="match status" value="2"/>
</dbReference>
<proteinExistence type="predicted"/>
<dbReference type="Proteomes" id="UP000517759">
    <property type="component" value="Unassembled WGS sequence"/>
</dbReference>
<dbReference type="SUPFAM" id="SSF53756">
    <property type="entry name" value="UDP-Glycosyltransferase/glycogen phosphorylase"/>
    <property type="match status" value="1"/>
</dbReference>
<keyword evidence="4" id="KW-0808">Transferase</keyword>
<evidence type="ECO:0000313" key="4">
    <source>
        <dbReference type="EMBL" id="MBB3905500.1"/>
    </source>
</evidence>
<evidence type="ECO:0000259" key="1">
    <source>
        <dbReference type="Pfam" id="PF00534"/>
    </source>
</evidence>
<dbReference type="AlphaFoldDB" id="A0A7W6AL92"/>
<dbReference type="EMBL" id="BSPG01000055">
    <property type="protein sequence ID" value="GLS46812.1"/>
    <property type="molecule type" value="Genomic_DNA"/>
</dbReference>
<dbReference type="Pfam" id="PF00534">
    <property type="entry name" value="Glycos_transf_1"/>
    <property type="match status" value="1"/>
</dbReference>
<accession>A0A7W6AL92</accession>
<evidence type="ECO:0000259" key="2">
    <source>
        <dbReference type="Pfam" id="PF13439"/>
    </source>
</evidence>
<evidence type="ECO:0000313" key="3">
    <source>
        <dbReference type="EMBL" id="GLS46812.1"/>
    </source>
</evidence>
<reference evidence="6" key="2">
    <citation type="journal article" date="2019" name="Int. J. Syst. Evol. Microbiol.">
        <title>The Global Catalogue of Microorganisms (GCM) 10K type strain sequencing project: providing services to taxonomists for standard genome sequencing and annotation.</title>
        <authorList>
            <consortium name="The Broad Institute Genomics Platform"/>
            <consortium name="The Broad Institute Genome Sequencing Center for Infectious Disease"/>
            <person name="Wu L."/>
            <person name="Ma J."/>
        </authorList>
    </citation>
    <scope>NUCLEOTIDE SEQUENCE [LARGE SCALE GENOMIC DNA]</scope>
    <source>
        <strain evidence="6">NBRC 107710</strain>
    </source>
</reference>
<dbReference type="Proteomes" id="UP001156881">
    <property type="component" value="Unassembled WGS sequence"/>
</dbReference>
<reference evidence="4 5" key="3">
    <citation type="submission" date="2020-08" db="EMBL/GenBank/DDBJ databases">
        <title>Genomic Encyclopedia of Type Strains, Phase IV (KMG-IV): sequencing the most valuable type-strain genomes for metagenomic binning, comparative biology and taxonomic classification.</title>
        <authorList>
            <person name="Goeker M."/>
        </authorList>
    </citation>
    <scope>NUCLEOTIDE SEQUENCE [LARGE SCALE GENOMIC DNA]</scope>
    <source>
        <strain evidence="4 5">DSM 24105</strain>
    </source>
</reference>